<dbReference type="InterPro" id="IPR002489">
    <property type="entry name" value="Glu_synth_asu_C"/>
</dbReference>
<dbReference type="CDD" id="cd02808">
    <property type="entry name" value="GltS_FMN"/>
    <property type="match status" value="1"/>
</dbReference>
<dbReference type="Gene3D" id="3.40.50.720">
    <property type="entry name" value="NAD(P)-binding Rossmann-like Domain"/>
    <property type="match status" value="1"/>
</dbReference>
<feature type="binding site" evidence="26">
    <location>
        <position position="1244"/>
    </location>
    <ligand>
        <name>[3Fe-4S] cluster</name>
        <dbReference type="ChEBI" id="CHEBI:21137"/>
    </ligand>
</feature>
<feature type="region of interest" description="Disordered" evidence="27">
    <location>
        <begin position="1017"/>
        <end position="1045"/>
    </location>
</feature>
<dbReference type="Pfam" id="PF07992">
    <property type="entry name" value="Pyr_redox_2"/>
    <property type="match status" value="1"/>
</dbReference>
<evidence type="ECO:0000256" key="23">
    <source>
        <dbReference type="ARBA" id="ARBA00024383"/>
    </source>
</evidence>
<dbReference type="UniPathway" id="UPA00045"/>
<dbReference type="CDD" id="cd00982">
    <property type="entry name" value="gltB_C"/>
    <property type="match status" value="1"/>
</dbReference>
<dbReference type="STRING" id="3871.A0A4P1QX54"/>
<keyword evidence="21" id="KW-0314">Glutamate biosynthesis</keyword>
<evidence type="ECO:0000256" key="1">
    <source>
        <dbReference type="ARBA" id="ARBA00001917"/>
    </source>
</evidence>
<evidence type="ECO:0000256" key="10">
    <source>
        <dbReference type="ARBA" id="ARBA00022630"/>
    </source>
</evidence>
<dbReference type="GO" id="GO:0051538">
    <property type="term" value="F:3 iron, 4 sulfur cluster binding"/>
    <property type="evidence" value="ECO:0007669"/>
    <property type="project" value="UniProtKB-KW"/>
</dbReference>
<comment type="cofactor">
    <cofactor evidence="1">
        <name>FMN</name>
        <dbReference type="ChEBI" id="CHEBI:58210"/>
    </cofactor>
</comment>
<dbReference type="UniPathway" id="UPA00634">
    <property type="reaction ID" value="UER00690"/>
</dbReference>
<reference evidence="29 30" key="1">
    <citation type="journal article" date="2017" name="Plant Biotechnol. J.">
        <title>A comprehensive draft genome sequence for lupin (Lupinus angustifolius), an emerging health food: insights into plant-microbe interactions and legume evolution.</title>
        <authorList>
            <person name="Hane J.K."/>
            <person name="Ming Y."/>
            <person name="Kamphuis L.G."/>
            <person name="Nelson M.N."/>
            <person name="Garg G."/>
            <person name="Atkins C.A."/>
            <person name="Bayer P.E."/>
            <person name="Bravo A."/>
            <person name="Bringans S."/>
            <person name="Cannon S."/>
            <person name="Edwards D."/>
            <person name="Foley R."/>
            <person name="Gao L.L."/>
            <person name="Harrison M.J."/>
            <person name="Huang W."/>
            <person name="Hurgobin B."/>
            <person name="Li S."/>
            <person name="Liu C.W."/>
            <person name="McGrath A."/>
            <person name="Morahan G."/>
            <person name="Murray J."/>
            <person name="Weller J."/>
            <person name="Jian J."/>
            <person name="Singh K.B."/>
        </authorList>
    </citation>
    <scope>NUCLEOTIDE SEQUENCE [LARGE SCALE GENOMIC DNA]</scope>
    <source>
        <strain evidence="30">cv. Tanjil</strain>
        <tissue evidence="29">Whole plant</tissue>
    </source>
</reference>
<keyword evidence="22 26" id="KW-0003">3Fe-4S</keyword>
<dbReference type="PROSITE" id="PS51278">
    <property type="entry name" value="GATASE_TYPE_2"/>
    <property type="match status" value="1"/>
</dbReference>
<dbReference type="Gene3D" id="3.50.50.60">
    <property type="entry name" value="FAD/NAD(P)-binding domain"/>
    <property type="match status" value="1"/>
</dbReference>
<evidence type="ECO:0000256" key="9">
    <source>
        <dbReference type="ARBA" id="ARBA00022605"/>
    </source>
</evidence>
<comment type="cofactor">
    <cofactor evidence="2">
        <name>FAD</name>
        <dbReference type="ChEBI" id="CHEBI:57692"/>
    </cofactor>
</comment>
<evidence type="ECO:0000256" key="13">
    <source>
        <dbReference type="ARBA" id="ARBA00022723"/>
    </source>
</evidence>
<dbReference type="FunFam" id="1.10.1060.10:FF:000009">
    <property type="entry name" value="Glutamate synthase 1 [NADH] chloroplastic"/>
    <property type="match status" value="1"/>
</dbReference>
<keyword evidence="10" id="KW-0285">Flavoprotein</keyword>
<dbReference type="InterPro" id="IPR002932">
    <property type="entry name" value="Glu_synthdom"/>
</dbReference>
<name>A0A4P1QX54_LUPAN</name>
<evidence type="ECO:0000256" key="24">
    <source>
        <dbReference type="ARBA" id="ARBA00048867"/>
    </source>
</evidence>
<dbReference type="GO" id="GO:0016639">
    <property type="term" value="F:oxidoreductase activity, acting on the CH-NH2 group of donors, NAD or NADP as acceptor"/>
    <property type="evidence" value="ECO:0007669"/>
    <property type="project" value="InterPro"/>
</dbReference>
<keyword evidence="16" id="KW-0315">Glutamine amidotransferase</keyword>
<comment type="pathway">
    <text evidence="6">Amino-acid biosynthesis; L-glutamate biosynthesis via GLT pathway; L-glutamate from 2-oxoglutarate and L-glutamine (NAD(+) route): step 1/1.</text>
</comment>
<dbReference type="Pfam" id="PF00310">
    <property type="entry name" value="GATase_2"/>
    <property type="match status" value="1"/>
</dbReference>
<dbReference type="FunFam" id="3.60.20.10:FF:000043">
    <property type="entry name" value="Glutamate synthase 1 [NADH] chloroplastic"/>
    <property type="match status" value="1"/>
</dbReference>
<dbReference type="GO" id="GO:0009536">
    <property type="term" value="C:plastid"/>
    <property type="evidence" value="ECO:0007669"/>
    <property type="project" value="UniProtKB-SubCell"/>
</dbReference>
<keyword evidence="30" id="KW-1185">Reference proteome</keyword>
<dbReference type="FunFam" id="3.20.20.70:FF:000017">
    <property type="entry name" value="Glutamate synthase [NADH], amyloplastic"/>
    <property type="match status" value="1"/>
</dbReference>
<dbReference type="Gene3D" id="2.160.20.60">
    <property type="entry name" value="Glutamate synthase, alpha subunit, C-terminal domain"/>
    <property type="match status" value="1"/>
</dbReference>
<dbReference type="PANTHER" id="PTHR43100:SF1">
    <property type="entry name" value="GLUTAMATE SYNTHASE [NADPH] SMALL CHAIN"/>
    <property type="match status" value="1"/>
</dbReference>
<protein>
    <recommendedName>
        <fullName evidence="23">glutamate synthase (NADH)</fullName>
        <ecNumber evidence="23">1.4.1.14</ecNumber>
    </recommendedName>
</protein>
<evidence type="ECO:0000256" key="2">
    <source>
        <dbReference type="ARBA" id="ARBA00001974"/>
    </source>
</evidence>
<evidence type="ECO:0000256" key="19">
    <source>
        <dbReference type="ARBA" id="ARBA00023014"/>
    </source>
</evidence>
<evidence type="ECO:0000256" key="18">
    <source>
        <dbReference type="ARBA" id="ARBA00023004"/>
    </source>
</evidence>
<dbReference type="InterPro" id="IPR012220">
    <property type="entry name" value="Glu_synth_euk"/>
</dbReference>
<dbReference type="SUPFAM" id="SSF56235">
    <property type="entry name" value="N-terminal nucleophile aminohydrolases (Ntn hydrolases)"/>
    <property type="match status" value="1"/>
</dbReference>
<dbReference type="EMBL" id="CM007375">
    <property type="protein sequence ID" value="OIV96820.1"/>
    <property type="molecule type" value="Genomic_DNA"/>
</dbReference>
<feature type="active site" description="For GATase activity" evidence="25">
    <location>
        <position position="100"/>
    </location>
</feature>
<comment type="pathway">
    <text evidence="5">Nitrogen metabolism.</text>
</comment>
<evidence type="ECO:0000256" key="14">
    <source>
        <dbReference type="ARBA" id="ARBA00022827"/>
    </source>
</evidence>
<keyword evidence="12" id="KW-0288">FMN</keyword>
<evidence type="ECO:0000256" key="21">
    <source>
        <dbReference type="ARBA" id="ARBA00023164"/>
    </source>
</evidence>
<evidence type="ECO:0000256" key="15">
    <source>
        <dbReference type="ARBA" id="ARBA00022946"/>
    </source>
</evidence>
<comment type="catalytic activity">
    <reaction evidence="24">
        <text>2 L-glutamate + NAD(+) = L-glutamine + 2-oxoglutarate + NADH + H(+)</text>
        <dbReference type="Rhea" id="RHEA:13753"/>
        <dbReference type="ChEBI" id="CHEBI:15378"/>
        <dbReference type="ChEBI" id="CHEBI:16810"/>
        <dbReference type="ChEBI" id="CHEBI:29985"/>
        <dbReference type="ChEBI" id="CHEBI:57540"/>
        <dbReference type="ChEBI" id="CHEBI:57945"/>
        <dbReference type="ChEBI" id="CHEBI:58359"/>
        <dbReference type="EC" id="1.4.1.14"/>
    </reaction>
</comment>
<comment type="subunit">
    <text evidence="8">Monomer.</text>
</comment>
<dbReference type="InterPro" id="IPR029055">
    <property type="entry name" value="Ntn_hydrolases_N"/>
</dbReference>
<evidence type="ECO:0000256" key="6">
    <source>
        <dbReference type="ARBA" id="ARBA00004944"/>
    </source>
</evidence>
<dbReference type="Pfam" id="PF04898">
    <property type="entry name" value="Glu_syn_central"/>
    <property type="match status" value="1"/>
</dbReference>
<keyword evidence="13" id="KW-0479">Metal-binding</keyword>
<feature type="domain" description="Glutamine amidotransferase type-2" evidence="28">
    <location>
        <begin position="100"/>
        <end position="501"/>
    </location>
</feature>
<gene>
    <name evidence="29" type="ORF">TanjilG_08681</name>
</gene>
<evidence type="ECO:0000313" key="30">
    <source>
        <dbReference type="Proteomes" id="UP000188354"/>
    </source>
</evidence>
<dbReference type="Proteomes" id="UP000188354">
    <property type="component" value="Chromosome LG15"/>
</dbReference>
<dbReference type="InterPro" id="IPR006005">
    <property type="entry name" value="Glut_synth_ssu1"/>
</dbReference>
<evidence type="ECO:0000256" key="11">
    <source>
        <dbReference type="ARBA" id="ARBA00022640"/>
    </source>
</evidence>
<dbReference type="GO" id="GO:0005506">
    <property type="term" value="F:iron ion binding"/>
    <property type="evidence" value="ECO:0007669"/>
    <property type="project" value="InterPro"/>
</dbReference>
<dbReference type="GO" id="GO:0010181">
    <property type="term" value="F:FMN binding"/>
    <property type="evidence" value="ECO:0007669"/>
    <property type="project" value="InterPro"/>
</dbReference>
<dbReference type="PANTHER" id="PTHR43100">
    <property type="entry name" value="GLUTAMATE SYNTHASE [NADPH] SMALL CHAIN"/>
    <property type="match status" value="1"/>
</dbReference>
<dbReference type="InterPro" id="IPR028261">
    <property type="entry name" value="DPD_II"/>
</dbReference>
<dbReference type="PROSITE" id="PS51257">
    <property type="entry name" value="PROKAR_LIPOPROTEIN"/>
    <property type="match status" value="1"/>
</dbReference>
<dbReference type="InterPro" id="IPR023753">
    <property type="entry name" value="FAD/NAD-binding_dom"/>
</dbReference>
<evidence type="ECO:0000256" key="8">
    <source>
        <dbReference type="ARBA" id="ARBA00011245"/>
    </source>
</evidence>
<dbReference type="Pfam" id="PF01493">
    <property type="entry name" value="GXGXG"/>
    <property type="match status" value="1"/>
</dbReference>
<evidence type="ECO:0000256" key="3">
    <source>
        <dbReference type="ARBA" id="ARBA00004474"/>
    </source>
</evidence>
<comment type="similarity">
    <text evidence="7">Belongs to the glutamate synthase family.</text>
</comment>
<keyword evidence="17" id="KW-0560">Oxidoreductase</keyword>
<evidence type="ECO:0000256" key="12">
    <source>
        <dbReference type="ARBA" id="ARBA00022643"/>
    </source>
</evidence>
<dbReference type="Gramene" id="OIV96820">
    <property type="protein sequence ID" value="OIV96820"/>
    <property type="gene ID" value="TanjilG_08681"/>
</dbReference>
<dbReference type="InterPro" id="IPR013785">
    <property type="entry name" value="Aldolase_TIM"/>
</dbReference>
<dbReference type="SUPFAM" id="SSF51905">
    <property type="entry name" value="FAD/NAD(P)-binding domain"/>
    <property type="match status" value="1"/>
</dbReference>
<dbReference type="InterPro" id="IPR009051">
    <property type="entry name" value="Helical_ferredxn"/>
</dbReference>
<dbReference type="Pfam" id="PF01645">
    <property type="entry name" value="Glu_synthase"/>
    <property type="match status" value="1"/>
</dbReference>
<dbReference type="InterPro" id="IPR017932">
    <property type="entry name" value="GATase_2_dom"/>
</dbReference>
<dbReference type="PIRSF" id="PIRSF000187">
    <property type="entry name" value="GOGAT"/>
    <property type="match status" value="1"/>
</dbReference>
<evidence type="ECO:0000256" key="16">
    <source>
        <dbReference type="ARBA" id="ARBA00022962"/>
    </source>
</evidence>
<feature type="binding site" evidence="26">
    <location>
        <position position="1255"/>
    </location>
    <ligand>
        <name>[3Fe-4S] cluster</name>
        <dbReference type="ChEBI" id="CHEBI:21137"/>
    </ligand>
</feature>
<comment type="cofactor">
    <cofactor evidence="26">
        <name>[3Fe-4S] cluster</name>
        <dbReference type="ChEBI" id="CHEBI:21137"/>
    </cofactor>
    <text evidence="26">Binds 1 [3Fe-4S] cluster.</text>
</comment>
<dbReference type="SUPFAM" id="SSF46548">
    <property type="entry name" value="alpha-helical ferredoxin"/>
    <property type="match status" value="1"/>
</dbReference>
<evidence type="ECO:0000256" key="27">
    <source>
        <dbReference type="SAM" id="MobiDB-lite"/>
    </source>
</evidence>
<keyword evidence="19 26" id="KW-0411">Iron-sulfur</keyword>
<keyword evidence="11" id="KW-0934">Plastid</keyword>
<dbReference type="InterPro" id="IPR006982">
    <property type="entry name" value="Glu_synth_centr_N"/>
</dbReference>
<keyword evidence="9" id="KW-0028">Amino-acid biosynthesis</keyword>
<dbReference type="SUPFAM" id="SSF51395">
    <property type="entry name" value="FMN-linked oxidoreductases"/>
    <property type="match status" value="1"/>
</dbReference>
<dbReference type="NCBIfam" id="TIGR01317">
    <property type="entry name" value="GOGAT_sm_gam"/>
    <property type="match status" value="1"/>
</dbReference>
<evidence type="ECO:0000256" key="7">
    <source>
        <dbReference type="ARBA" id="ARBA00009716"/>
    </source>
</evidence>
<keyword evidence="14" id="KW-0274">FAD</keyword>
<keyword evidence="15" id="KW-0809">Transit peptide</keyword>
<dbReference type="GO" id="GO:0048589">
    <property type="term" value="P:developmental growth"/>
    <property type="evidence" value="ECO:0007669"/>
    <property type="project" value="UniProtKB-ARBA"/>
</dbReference>
<evidence type="ECO:0000256" key="25">
    <source>
        <dbReference type="PIRSR" id="PIRSR000187-1"/>
    </source>
</evidence>
<evidence type="ECO:0000256" key="5">
    <source>
        <dbReference type="ARBA" id="ARBA00004909"/>
    </source>
</evidence>
<dbReference type="Pfam" id="PF14691">
    <property type="entry name" value="Fer4_20"/>
    <property type="match status" value="1"/>
</dbReference>
<accession>A0A4P1QX54</accession>
<keyword evidence="18" id="KW-0408">Iron</keyword>
<dbReference type="Gene3D" id="3.20.20.70">
    <property type="entry name" value="Aldolase class I"/>
    <property type="match status" value="2"/>
</dbReference>
<dbReference type="SUPFAM" id="SSF69336">
    <property type="entry name" value="Alpha subunit of glutamate synthase, C-terminal domain"/>
    <property type="match status" value="1"/>
</dbReference>
<dbReference type="GO" id="GO:0050660">
    <property type="term" value="F:flavin adenine dinucleotide binding"/>
    <property type="evidence" value="ECO:0007669"/>
    <property type="project" value="InterPro"/>
</dbReference>
<dbReference type="FunFam" id="3.20.20.70:FF:000031">
    <property type="entry name" value="Glutamate synthase 1 [NADH]"/>
    <property type="match status" value="1"/>
</dbReference>
<evidence type="ECO:0000256" key="22">
    <source>
        <dbReference type="ARBA" id="ARBA00023291"/>
    </source>
</evidence>
<dbReference type="GO" id="GO:0016040">
    <property type="term" value="F:glutamate synthase (NADH) activity"/>
    <property type="evidence" value="ECO:0007669"/>
    <property type="project" value="UniProtKB-EC"/>
</dbReference>
<dbReference type="GO" id="GO:0019676">
    <property type="term" value="P:ammonia assimilation cycle"/>
    <property type="evidence" value="ECO:0007669"/>
    <property type="project" value="UniProtKB-ARBA"/>
</dbReference>
<evidence type="ECO:0000259" key="28">
    <source>
        <dbReference type="PROSITE" id="PS51278"/>
    </source>
</evidence>
<dbReference type="GO" id="GO:0097054">
    <property type="term" value="P:L-glutamate biosynthetic process"/>
    <property type="evidence" value="ECO:0007669"/>
    <property type="project" value="UniProtKB-UniPathway"/>
</dbReference>
<dbReference type="InterPro" id="IPR051394">
    <property type="entry name" value="Glutamate_Synthase"/>
</dbReference>
<dbReference type="Gene3D" id="1.10.1060.10">
    <property type="entry name" value="Alpha-helical ferredoxin"/>
    <property type="match status" value="1"/>
</dbReference>
<comment type="pathway">
    <text evidence="4">Energy metabolism; nitrogen metabolism.</text>
</comment>
<dbReference type="FunFam" id="2.160.20.60:FF:000001">
    <property type="entry name" value="Glutamate synthase, large subunit"/>
    <property type="match status" value="1"/>
</dbReference>
<dbReference type="FunFam" id="3.40.50.720:FF:000113">
    <property type="entry name" value="Glutamate synthase [NADH], amyloplastic"/>
    <property type="match status" value="1"/>
</dbReference>
<sequence>MSFSRSILTCSSLIGGCTLPSTTTNKKPHLNAISRVNVAKKFYGTRLRSMKPPGSERLHMWQSEGPGRSPKLRVVVRSSMTAVPKKSLGLYDPAMDKDSCGVGFVAELSGESNRKTVTDALEMLVRMTHRGGCGCEANTGDGAGILVALPHNFYNQVVDFELPPPGKYAVGMLFLPTSSSRREESKKAFEKVAKSLGHSILGWRSVPTDNSGLGKSAVQTEPVIEQVFLTPSTQAKVDLERQMYILRKLSMVAITSALNLHNDSITDFYICSLSSRTVVYKGQLTPAQLKDYYFADLGNERFTSYMALVHSRFSTNTFPSWDRAQPMRVLGHNGEINTLRGNVNWTKAREGLLKCNELGLSENDLKKLLPIVNANSSDSGAFDAVLEFLIQSGKSLPEAVMMMIPEAWQNDKNMDPQRKAFYEYFSALMEPWDGPALISFTDGHYLGATLDRNGLRPGRFYVTHSGRVIMASEVGVVDIPPEDVSRKGRLNPGMMLLVDFEKHIVVNDDALKEQYSLARPYGEWLRKQKIELKDIVDSVHESERVPPSIAGVVPASSDDVDMENMGVHGLLAPLKAFGYTVESLEMLLLPMAKDATEALGSMGNDTPLAVMSNREKLTFEYFKQMFAQVTNPPIDPIREKIVTSMQCMVGPEGDLTETTEEQCHRLSLEGPLLSIEEMEAIKKMNYRGWQSKVIDITYSKDCGKKGLEEALDRISAEAHDAINDGYKILVLSDRAFSRKRVAVSSLLAVGAVHQHLVKKLERTRVALMVESAEAREVHHFSTLVGFGADAVCPYLAVEAILRLQVDGKIPQKAGGELCSKDELVKQYFQASNYGMMKVLAKMGISTLASYKGAQIFEALGLSSEVIEKCFAGTPSRVEGATFEMLARDALQLHELAFPSRVFSPGSAEAVALPNPGDYHWRKGGEVHLNDPLAISKLQEAARTNSIDAYKQFSKLIHELNKACNLRGLLKFKKASVEIPLDEVESASEIVKRFCTGAMSYGSISLEAHTTLATAMNKLGGKSNTGEGGEQPSRMEPLPDGSRNPKRSAIKQIASGRFGVSSYYLTNADELQIKMAQGAKPGEGGELPGHKVIGDIAVTRNSTPGVGLISPPPHHDIYSIEDLAQLIHDLKSANPAARISVKLVSEAGVGVIASGVVKGHADHVLISGHDGGTGASRWTGIKSAGLPWELGLAETHQTLVANDLRGRTVLQTDGQLKTGRDVAIAALLGAEEYGFSTAPLMTLGCIMMRKCHKNTCPVGIATQDPVLREKFAGEPEHVINFFFMVAEEMREIMSQLGFRTVNEMVGRSDMLELDREVIKSNEKLENINLSLLLKPAAELRPEAAQYCVQKQDHGLDMRLDNKLISLSNAALEKGLPVYIESPIRNVDRSVGTMLSHEVTKKYHLNGLPTDTIHVRFTGSAGQSFGSFLCPGITLELEGDGNDYVGKGLSGGKIVVYPPKGSTFDPKNNIVIGNVALYGATKGEAYFNGMAAERFSVRNSGAKAVVEGVGDHGCEYMTGGTVVVLGITGRNFAAGMSGGVAYVLDIDGKFHSRCNHELVDLDKVEEEEDVVTLKVLLQQHQRHTNSLFAKEVLDDFNNLVPKFIKVIPREYKHVLASMKLKEASNDAVEPAAKDEAELVGKDAFEELKKLAGSSLNGKPSQAESSKRPSQVIDAVKHRGFVAYEREGVQYRDANVRMADWNEVMEETKPGPLLKTQSARCMDCGTPFCHQENSGCPLGNKIPEFNELVYQNRWREALDRLLETNNFPEFTGRVCPAPCEGSCVLGIIENPVSIKNIECAIIDKAFEEGWMVPRPPAKRTGKKVAIVGSGPAGLAAADQLNKIGHIVSVYERADRIGGLMMYGVPNMKADKVDTVQRRVNLMAAEGVNFVVNANVGHDPLYSLDRLRAENDAIILAVGATKPRDLPVPGRELSGIHFAMELLHANTKSLLDSNLQDGNYISAKGKKVVVIGGGDTGTDCIGTSIRHGCSSIVNLELLPQPPQTRAPGNPWPQWPRVFRVDYGHQEATAKFGKDPRSYEVLTKRFIGDENGAMKGLEVIHVRWEKDETGKFQFKEIEGSEEIIEADLVLLAMGFLGPEPTIAEKLGMERDNRSNFKADYGRFSTTVKGVFAAGDCRRGQSLVVWAISEGRQAAAQVDSYLVKEDSDHNVSGKRQYQEAAGAH</sequence>
<dbReference type="NCBIfam" id="NF008730">
    <property type="entry name" value="PRK11750.1"/>
    <property type="match status" value="1"/>
</dbReference>
<comment type="subcellular location">
    <subcellularLocation>
        <location evidence="3">Plastid</location>
    </subcellularLocation>
</comment>
<evidence type="ECO:0000256" key="17">
    <source>
        <dbReference type="ARBA" id="ARBA00023002"/>
    </source>
</evidence>
<keyword evidence="20" id="KW-0520">NAD</keyword>
<organism evidence="29 30">
    <name type="scientific">Lupinus angustifolius</name>
    <name type="common">Narrow-leaved blue lupine</name>
    <dbReference type="NCBI Taxonomy" id="3871"/>
    <lineage>
        <taxon>Eukaryota</taxon>
        <taxon>Viridiplantae</taxon>
        <taxon>Streptophyta</taxon>
        <taxon>Embryophyta</taxon>
        <taxon>Tracheophyta</taxon>
        <taxon>Spermatophyta</taxon>
        <taxon>Magnoliopsida</taxon>
        <taxon>eudicotyledons</taxon>
        <taxon>Gunneridae</taxon>
        <taxon>Pentapetalae</taxon>
        <taxon>rosids</taxon>
        <taxon>fabids</taxon>
        <taxon>Fabales</taxon>
        <taxon>Fabaceae</taxon>
        <taxon>Papilionoideae</taxon>
        <taxon>50 kb inversion clade</taxon>
        <taxon>genistoids sensu lato</taxon>
        <taxon>core genistoids</taxon>
        <taxon>Genisteae</taxon>
        <taxon>Lupinus</taxon>
    </lineage>
</organism>
<dbReference type="Gene3D" id="3.60.20.10">
    <property type="entry name" value="Glutamine Phosphoribosylpyrophosphate, subunit 1, domain 1"/>
    <property type="match status" value="1"/>
</dbReference>
<feature type="binding site" evidence="26">
    <location>
        <position position="1250"/>
    </location>
    <ligand>
        <name>[3Fe-4S] cluster</name>
        <dbReference type="ChEBI" id="CHEBI:21137"/>
    </ligand>
</feature>
<evidence type="ECO:0000256" key="20">
    <source>
        <dbReference type="ARBA" id="ARBA00023027"/>
    </source>
</evidence>
<evidence type="ECO:0000256" key="26">
    <source>
        <dbReference type="PIRSR" id="PIRSR000187-2"/>
    </source>
</evidence>
<evidence type="ECO:0000313" key="29">
    <source>
        <dbReference type="EMBL" id="OIV96820.1"/>
    </source>
</evidence>
<evidence type="ECO:0000256" key="4">
    <source>
        <dbReference type="ARBA" id="ARBA00004802"/>
    </source>
</evidence>
<dbReference type="InterPro" id="IPR036188">
    <property type="entry name" value="FAD/NAD-bd_sf"/>
</dbReference>
<dbReference type="InterPro" id="IPR036485">
    <property type="entry name" value="Glu_synth_asu_C_sf"/>
</dbReference>
<dbReference type="EC" id="1.4.1.14" evidence="23"/>
<dbReference type="CDD" id="cd00713">
    <property type="entry name" value="GltS"/>
    <property type="match status" value="1"/>
</dbReference>
<proteinExistence type="inferred from homology"/>
<dbReference type="FunFam" id="3.50.50.60:FF:000022">
    <property type="entry name" value="Glutamate synthase [NADH], amyloplastic"/>
    <property type="match status" value="1"/>
</dbReference>
<dbReference type="PRINTS" id="PR00419">
    <property type="entry name" value="ADXRDTASE"/>
</dbReference>